<feature type="transmembrane region" description="Helical" evidence="5">
    <location>
        <begin position="330"/>
        <end position="350"/>
    </location>
</feature>
<evidence type="ECO:0000256" key="1">
    <source>
        <dbReference type="ARBA" id="ARBA00004141"/>
    </source>
</evidence>
<comment type="subcellular location">
    <subcellularLocation>
        <location evidence="1">Membrane</location>
        <topology evidence="1">Multi-pass membrane protein</topology>
    </subcellularLocation>
</comment>
<feature type="domain" description="Major facilitator superfamily (MFS) profile" evidence="6">
    <location>
        <begin position="1"/>
        <end position="450"/>
    </location>
</feature>
<keyword evidence="8" id="KW-1185">Reference proteome</keyword>
<feature type="transmembrane region" description="Helical" evidence="5">
    <location>
        <begin position="98"/>
        <end position="117"/>
    </location>
</feature>
<feature type="transmembrane region" description="Helical" evidence="5">
    <location>
        <begin position="394"/>
        <end position="416"/>
    </location>
</feature>
<dbReference type="PROSITE" id="PS50850">
    <property type="entry name" value="MFS"/>
    <property type="match status" value="1"/>
</dbReference>
<dbReference type="Gene3D" id="1.20.1250.20">
    <property type="entry name" value="MFS general substrate transporter like domains"/>
    <property type="match status" value="1"/>
</dbReference>
<dbReference type="InterPro" id="IPR020846">
    <property type="entry name" value="MFS_dom"/>
</dbReference>
<feature type="transmembrane region" description="Helical" evidence="5">
    <location>
        <begin position="124"/>
        <end position="147"/>
    </location>
</feature>
<accession>A0AAV9JDL7</accession>
<dbReference type="PANTHER" id="PTHR23502">
    <property type="entry name" value="MAJOR FACILITATOR SUPERFAMILY"/>
    <property type="match status" value="1"/>
</dbReference>
<evidence type="ECO:0000259" key="6">
    <source>
        <dbReference type="PROSITE" id="PS50850"/>
    </source>
</evidence>
<dbReference type="EMBL" id="JAVFHQ010000036">
    <property type="protein sequence ID" value="KAK4542949.1"/>
    <property type="molecule type" value="Genomic_DNA"/>
</dbReference>
<dbReference type="InterPro" id="IPR036259">
    <property type="entry name" value="MFS_trans_sf"/>
</dbReference>
<feature type="transmembrane region" description="Helical" evidence="5">
    <location>
        <begin position="422"/>
        <end position="445"/>
    </location>
</feature>
<feature type="transmembrane region" description="Helical" evidence="5">
    <location>
        <begin position="356"/>
        <end position="382"/>
    </location>
</feature>
<feature type="transmembrane region" description="Helical" evidence="5">
    <location>
        <begin position="65"/>
        <end position="92"/>
    </location>
</feature>
<keyword evidence="2 5" id="KW-0812">Transmembrane</keyword>
<name>A0AAV9JDL7_9PEZI</name>
<evidence type="ECO:0000256" key="5">
    <source>
        <dbReference type="SAM" id="Phobius"/>
    </source>
</evidence>
<reference evidence="7 8" key="1">
    <citation type="submission" date="2021-11" db="EMBL/GenBank/DDBJ databases">
        <title>Black yeast isolated from Biological Soil Crust.</title>
        <authorList>
            <person name="Kurbessoian T."/>
        </authorList>
    </citation>
    <scope>NUCLEOTIDE SEQUENCE [LARGE SCALE GENOMIC DNA]</scope>
    <source>
        <strain evidence="7 8">CCFEE 5522</strain>
    </source>
</reference>
<feature type="transmembrane region" description="Helical" evidence="5">
    <location>
        <begin position="153"/>
        <end position="173"/>
    </location>
</feature>
<dbReference type="Pfam" id="PF07690">
    <property type="entry name" value="MFS_1"/>
    <property type="match status" value="1"/>
</dbReference>
<protein>
    <recommendedName>
        <fullName evidence="6">Major facilitator superfamily (MFS) profile domain-containing protein</fullName>
    </recommendedName>
</protein>
<dbReference type="SUPFAM" id="SSF103473">
    <property type="entry name" value="MFS general substrate transporter"/>
    <property type="match status" value="1"/>
</dbReference>
<evidence type="ECO:0000313" key="8">
    <source>
        <dbReference type="Proteomes" id="UP001324427"/>
    </source>
</evidence>
<dbReference type="GO" id="GO:0022857">
    <property type="term" value="F:transmembrane transporter activity"/>
    <property type="evidence" value="ECO:0007669"/>
    <property type="project" value="InterPro"/>
</dbReference>
<evidence type="ECO:0000256" key="4">
    <source>
        <dbReference type="ARBA" id="ARBA00023136"/>
    </source>
</evidence>
<sequence>MGLFSFIANFGSSGLAPALEILEYQLLPPQPISKLSYLVAVCVLMQGCSNVFWVPLANAFGRRPILILSMLMGVFFSVWCGLADGFGSLLAARALQGVAFAPADTIAPDVIGEIFFVHQRGRALAIYTLFLAGGSFVGGIAGAYIAGDLGYRYFFWICTALFGFNLLCEVFLVPETLFDRQSHLVQEQHPSVTGDGSFNDKANVDKIELAAGNNSNTSAGPSLWTFAYRGHLLQHFLDPWRSLAFPGTWVVMLHYGGLLGGLVTISTVGPQFLAAPPYLWGNDVGLLGFGGFIGSLLGGVATYVTTDLLVKRLAKKESHGLAEPESRLPAMFPALFLSTMGILIFGLSAANPSPHAWAGMAVAYGMVGFGITQIPSIGLSYLIDSYNAISADCFVMTAIARSVVSFAWTFFVTQWIETSGAALPFGIFTLIMGLFALLTFPLWLFGKRMRIATAGYLPTHANH</sequence>
<evidence type="ECO:0000256" key="2">
    <source>
        <dbReference type="ARBA" id="ARBA00022692"/>
    </source>
</evidence>
<dbReference type="GO" id="GO:0005886">
    <property type="term" value="C:plasma membrane"/>
    <property type="evidence" value="ECO:0007669"/>
    <property type="project" value="TreeGrafter"/>
</dbReference>
<keyword evidence="4 5" id="KW-0472">Membrane</keyword>
<feature type="transmembrane region" description="Helical" evidence="5">
    <location>
        <begin position="286"/>
        <end position="310"/>
    </location>
</feature>
<proteinExistence type="predicted"/>
<comment type="caution">
    <text evidence="7">The sequence shown here is derived from an EMBL/GenBank/DDBJ whole genome shotgun (WGS) entry which is preliminary data.</text>
</comment>
<feature type="transmembrane region" description="Helical" evidence="5">
    <location>
        <begin position="34"/>
        <end position="53"/>
    </location>
</feature>
<feature type="transmembrane region" description="Helical" evidence="5">
    <location>
        <begin position="243"/>
        <end position="266"/>
    </location>
</feature>
<gene>
    <name evidence="7" type="ORF">LTR36_005947</name>
</gene>
<evidence type="ECO:0000313" key="7">
    <source>
        <dbReference type="EMBL" id="KAK4542949.1"/>
    </source>
</evidence>
<dbReference type="InterPro" id="IPR011701">
    <property type="entry name" value="MFS"/>
</dbReference>
<dbReference type="Proteomes" id="UP001324427">
    <property type="component" value="Unassembled WGS sequence"/>
</dbReference>
<keyword evidence="3 5" id="KW-1133">Transmembrane helix</keyword>
<dbReference type="PANTHER" id="PTHR23502:SF181">
    <property type="entry name" value="MAJOR FACILITATOR SUPERFAMILY (MFS) PROFILE DOMAIN-CONTAINING PROTEIN"/>
    <property type="match status" value="1"/>
</dbReference>
<evidence type="ECO:0000256" key="3">
    <source>
        <dbReference type="ARBA" id="ARBA00022989"/>
    </source>
</evidence>
<organism evidence="7 8">
    <name type="scientific">Oleoguttula mirabilis</name>
    <dbReference type="NCBI Taxonomy" id="1507867"/>
    <lineage>
        <taxon>Eukaryota</taxon>
        <taxon>Fungi</taxon>
        <taxon>Dikarya</taxon>
        <taxon>Ascomycota</taxon>
        <taxon>Pezizomycotina</taxon>
        <taxon>Dothideomycetes</taxon>
        <taxon>Dothideomycetidae</taxon>
        <taxon>Mycosphaerellales</taxon>
        <taxon>Teratosphaeriaceae</taxon>
        <taxon>Oleoguttula</taxon>
    </lineage>
</organism>
<dbReference type="AlphaFoldDB" id="A0AAV9JDL7"/>